<name>A0A183FJR0_HELPZ</name>
<dbReference type="AlphaFoldDB" id="A0A183FJR0"/>
<feature type="compositionally biased region" description="Polar residues" evidence="1">
    <location>
        <begin position="52"/>
        <end position="88"/>
    </location>
</feature>
<feature type="compositionally biased region" description="Low complexity" evidence="1">
    <location>
        <begin position="89"/>
        <end position="103"/>
    </location>
</feature>
<feature type="compositionally biased region" description="Basic and acidic residues" evidence="1">
    <location>
        <begin position="15"/>
        <end position="25"/>
    </location>
</feature>
<evidence type="ECO:0000313" key="4">
    <source>
        <dbReference type="WBParaSite" id="HPBE_0000728501-mRNA-1"/>
    </source>
</evidence>
<protein>
    <submittedName>
        <fullName evidence="2 4">Uncharacterized protein</fullName>
    </submittedName>
</protein>
<reference evidence="2 3" key="1">
    <citation type="submission" date="2018-11" db="EMBL/GenBank/DDBJ databases">
        <authorList>
            <consortium name="Pathogen Informatics"/>
        </authorList>
    </citation>
    <scope>NUCLEOTIDE SEQUENCE [LARGE SCALE GENOMIC DNA]</scope>
</reference>
<proteinExistence type="predicted"/>
<gene>
    <name evidence="2" type="ORF">HPBE_LOCUS7286</name>
</gene>
<sequence length="233" mass="25287">MQPSASEPGYLPDYQGDRYTNEQRIAETQALNRPFFDTIGGAPLAPPLTPAQSTQQQNYPNQHPTSYSVNGSSSYNPSTGYGSQQYNPSSSYSTNGLTSSYYTPNAGSSSPTRYYDPVLNTNLGYPNQNQQYQYGTGTTQPSYYQNSNYGSSAGYGLQNQQMYNQQQLQSGQQNNQLYGNAQSWCCGASSSSCCYQTSTGASNSAYYYDPSMSSTSATSGYSNGQYAYGNSGK</sequence>
<dbReference type="OrthoDB" id="5871327at2759"/>
<dbReference type="Proteomes" id="UP000050761">
    <property type="component" value="Unassembled WGS sequence"/>
</dbReference>
<evidence type="ECO:0000313" key="3">
    <source>
        <dbReference type="Proteomes" id="UP000050761"/>
    </source>
</evidence>
<dbReference type="EMBL" id="UZAH01025849">
    <property type="protein sequence ID" value="VDO71600.1"/>
    <property type="molecule type" value="Genomic_DNA"/>
</dbReference>
<evidence type="ECO:0000313" key="2">
    <source>
        <dbReference type="EMBL" id="VDO71600.1"/>
    </source>
</evidence>
<accession>A0A183FJR0</accession>
<reference evidence="4" key="2">
    <citation type="submission" date="2019-09" db="UniProtKB">
        <authorList>
            <consortium name="WormBaseParasite"/>
        </authorList>
    </citation>
    <scope>IDENTIFICATION</scope>
</reference>
<feature type="region of interest" description="Disordered" evidence="1">
    <location>
        <begin position="1"/>
        <end position="121"/>
    </location>
</feature>
<dbReference type="WBParaSite" id="HPBE_0000728501-mRNA-1">
    <property type="protein sequence ID" value="HPBE_0000728501-mRNA-1"/>
    <property type="gene ID" value="HPBE_0000728501"/>
</dbReference>
<evidence type="ECO:0000256" key="1">
    <source>
        <dbReference type="SAM" id="MobiDB-lite"/>
    </source>
</evidence>
<organism evidence="3 4">
    <name type="scientific">Heligmosomoides polygyrus</name>
    <name type="common">Parasitic roundworm</name>
    <dbReference type="NCBI Taxonomy" id="6339"/>
    <lineage>
        <taxon>Eukaryota</taxon>
        <taxon>Metazoa</taxon>
        <taxon>Ecdysozoa</taxon>
        <taxon>Nematoda</taxon>
        <taxon>Chromadorea</taxon>
        <taxon>Rhabditida</taxon>
        <taxon>Rhabditina</taxon>
        <taxon>Rhabditomorpha</taxon>
        <taxon>Strongyloidea</taxon>
        <taxon>Heligmosomidae</taxon>
        <taxon>Heligmosomoides</taxon>
    </lineage>
</organism>
<accession>A0A3P7XC34</accession>
<keyword evidence="3" id="KW-1185">Reference proteome</keyword>